<proteinExistence type="predicted"/>
<protein>
    <submittedName>
        <fullName evidence="1">Uncharacterized protein</fullName>
    </submittedName>
</protein>
<organism evidence="1 2">
    <name type="scientific">Cucurbita argyrosperma subsp. sororia</name>
    <dbReference type="NCBI Taxonomy" id="37648"/>
    <lineage>
        <taxon>Eukaryota</taxon>
        <taxon>Viridiplantae</taxon>
        <taxon>Streptophyta</taxon>
        <taxon>Embryophyta</taxon>
        <taxon>Tracheophyta</taxon>
        <taxon>Spermatophyta</taxon>
        <taxon>Magnoliopsida</taxon>
        <taxon>eudicotyledons</taxon>
        <taxon>Gunneridae</taxon>
        <taxon>Pentapetalae</taxon>
        <taxon>rosids</taxon>
        <taxon>fabids</taxon>
        <taxon>Cucurbitales</taxon>
        <taxon>Cucurbitaceae</taxon>
        <taxon>Cucurbiteae</taxon>
        <taxon>Cucurbita</taxon>
    </lineage>
</organism>
<dbReference type="Proteomes" id="UP000685013">
    <property type="component" value="Chromosome 15"/>
</dbReference>
<name>A0AAV6MBY4_9ROSI</name>
<evidence type="ECO:0000313" key="2">
    <source>
        <dbReference type="Proteomes" id="UP000685013"/>
    </source>
</evidence>
<gene>
    <name evidence="1" type="ORF">SDJN03_23146</name>
</gene>
<feature type="non-terminal residue" evidence="1">
    <location>
        <position position="1"/>
    </location>
</feature>
<comment type="caution">
    <text evidence="1">The sequence shown here is derived from an EMBL/GenBank/DDBJ whole genome shotgun (WGS) entry which is preliminary data.</text>
</comment>
<evidence type="ECO:0000313" key="1">
    <source>
        <dbReference type="EMBL" id="KAG6578698.1"/>
    </source>
</evidence>
<dbReference type="EMBL" id="JAGKQH010000015">
    <property type="protein sequence ID" value="KAG6578698.1"/>
    <property type="molecule type" value="Genomic_DNA"/>
</dbReference>
<accession>A0AAV6MBY4</accession>
<sequence>MECVAIYKNEIEGIEFQVVSKKSLRKVLGSRGGDPSCLSRSGTQSHRLAFCRRRSSLCIPVVAGSRCKVSGTTSATVHALDGLD</sequence>
<reference evidence="1 2" key="1">
    <citation type="journal article" date="2021" name="Hortic Res">
        <title>The domestication of Cucurbita argyrosperma as revealed by the genome of its wild relative.</title>
        <authorList>
            <person name="Barrera-Redondo J."/>
            <person name="Sanchez-de la Vega G."/>
            <person name="Aguirre-Liguori J.A."/>
            <person name="Castellanos-Morales G."/>
            <person name="Gutierrez-Guerrero Y.T."/>
            <person name="Aguirre-Dugua X."/>
            <person name="Aguirre-Planter E."/>
            <person name="Tenaillon M.I."/>
            <person name="Lira-Saade R."/>
            <person name="Eguiarte L.E."/>
        </authorList>
    </citation>
    <scope>NUCLEOTIDE SEQUENCE [LARGE SCALE GENOMIC DNA]</scope>
    <source>
        <strain evidence="1">JBR-2021</strain>
    </source>
</reference>
<dbReference type="AlphaFoldDB" id="A0AAV6MBY4"/>
<keyword evidence="2" id="KW-1185">Reference proteome</keyword>